<evidence type="ECO:0000256" key="1">
    <source>
        <dbReference type="SAM" id="MobiDB-lite"/>
    </source>
</evidence>
<comment type="caution">
    <text evidence="3">The sequence shown here is derived from an EMBL/GenBank/DDBJ whole genome shotgun (WGS) entry which is preliminary data.</text>
</comment>
<evidence type="ECO:0000256" key="2">
    <source>
        <dbReference type="SAM" id="Phobius"/>
    </source>
</evidence>
<reference evidence="3 4" key="1">
    <citation type="submission" date="2018-03" db="EMBL/GenBank/DDBJ databases">
        <title>Genomic Encyclopedia of Archaeal and Bacterial Type Strains, Phase II (KMG-II): from individual species to whole genera.</title>
        <authorList>
            <person name="Goeker M."/>
        </authorList>
    </citation>
    <scope>NUCLEOTIDE SEQUENCE [LARGE SCALE GENOMIC DNA]</scope>
    <source>
        <strain evidence="3 4">DSM 29057</strain>
    </source>
</reference>
<organism evidence="3 4">
    <name type="scientific">Dyadobacter jiangsuensis</name>
    <dbReference type="NCBI Taxonomy" id="1591085"/>
    <lineage>
        <taxon>Bacteria</taxon>
        <taxon>Pseudomonadati</taxon>
        <taxon>Bacteroidota</taxon>
        <taxon>Cytophagia</taxon>
        <taxon>Cytophagales</taxon>
        <taxon>Spirosomataceae</taxon>
        <taxon>Dyadobacter</taxon>
    </lineage>
</organism>
<gene>
    <name evidence="3" type="ORF">CLV60_101109</name>
</gene>
<dbReference type="OrthoDB" id="1419682at2"/>
<dbReference type="EMBL" id="PYAS01000001">
    <property type="protein sequence ID" value="PSL33740.1"/>
    <property type="molecule type" value="Genomic_DNA"/>
</dbReference>
<feature type="transmembrane region" description="Helical" evidence="2">
    <location>
        <begin position="44"/>
        <end position="62"/>
    </location>
</feature>
<dbReference type="AlphaFoldDB" id="A0A2P8GII3"/>
<accession>A0A2P8GII3</accession>
<protein>
    <recommendedName>
        <fullName evidence="5">Outer membrane protein with beta-barrel domain</fullName>
    </recommendedName>
</protein>
<sequence length="404" mass="44446">MSDQEPVGKRMLGQLRDHTEPYRPEAWEHFEMFRAAKSRKRRTAFYWLSAAALLVIFGTALLTKHVPDQGIPAKPPVAQKHTNGRQANREETAAANATAAPTAPEVAAPQQAAATKQTLSKHENRKTSRGNIGAARDERQTEYPAPAADYDRKRSNFNPGPLPSRPFNSPILHFSQLRISLPQQPMQVPPQPARPIRWGIAVSPQSNRAAHTDRELNYGLGGALLVPLSGKIALAAGISGSKQSLTVEAPERLVAAEGSAQLQHVRYQWLNLEIPLQIQYKLRTFKSLGLTASGGIALQSTIGQQADYLYKTRRTIATYAETGGGPVLVSTQTIEELSSVTENDKKRTWAMGSPLYFGLGISYQRPKIAIEIEPYIKYPLGTSTAQRLNLTTIGIQLRLMMGKQ</sequence>
<feature type="compositionally biased region" description="Low complexity" evidence="1">
    <location>
        <begin position="93"/>
        <end position="114"/>
    </location>
</feature>
<proteinExistence type="predicted"/>
<evidence type="ECO:0000313" key="4">
    <source>
        <dbReference type="Proteomes" id="UP000241964"/>
    </source>
</evidence>
<keyword evidence="2" id="KW-1133">Transmembrane helix</keyword>
<dbReference type="Proteomes" id="UP000241964">
    <property type="component" value="Unassembled WGS sequence"/>
</dbReference>
<feature type="region of interest" description="Disordered" evidence="1">
    <location>
        <begin position="68"/>
        <end position="168"/>
    </location>
</feature>
<keyword evidence="4" id="KW-1185">Reference proteome</keyword>
<evidence type="ECO:0000313" key="3">
    <source>
        <dbReference type="EMBL" id="PSL33740.1"/>
    </source>
</evidence>
<name>A0A2P8GII3_9BACT</name>
<evidence type="ECO:0008006" key="5">
    <source>
        <dbReference type="Google" id="ProtNLM"/>
    </source>
</evidence>
<dbReference type="RefSeq" id="WP_106593438.1">
    <property type="nucleotide sequence ID" value="NZ_PYAS01000001.1"/>
</dbReference>
<keyword evidence="2" id="KW-0472">Membrane</keyword>
<keyword evidence="2" id="KW-0812">Transmembrane</keyword>